<dbReference type="EC" id="2.7.7.87" evidence="3"/>
<keyword evidence="15" id="KW-1185">Reference proteome</keyword>
<keyword evidence="7" id="KW-0548">Nucleotidyltransferase</keyword>
<dbReference type="Proteomes" id="UP000527616">
    <property type="component" value="Unassembled WGS sequence"/>
</dbReference>
<protein>
    <recommendedName>
        <fullName evidence="10">L-threonylcarbamoyladenylate synthase</fullName>
        <ecNumber evidence="3">2.7.7.87</ecNumber>
    </recommendedName>
    <alternativeName>
        <fullName evidence="10">L-threonylcarbamoyladenylate synthase</fullName>
    </alternativeName>
</protein>
<dbReference type="GO" id="GO:0008033">
    <property type="term" value="P:tRNA processing"/>
    <property type="evidence" value="ECO:0007669"/>
    <property type="project" value="UniProtKB-KW"/>
</dbReference>
<keyword evidence="9" id="KW-0067">ATP-binding</keyword>
<reference evidence="14 15" key="1">
    <citation type="submission" date="2020-07" db="EMBL/GenBank/DDBJ databases">
        <title>Sequencing the genomes of 1000 actinobacteria strains.</title>
        <authorList>
            <person name="Klenk H.-P."/>
        </authorList>
    </citation>
    <scope>NUCLEOTIDE SEQUENCE [LARGE SCALE GENOMIC DNA]</scope>
    <source>
        <strain evidence="14 15">DSM 103164</strain>
    </source>
</reference>
<evidence type="ECO:0000256" key="12">
    <source>
        <dbReference type="SAM" id="MobiDB-lite"/>
    </source>
</evidence>
<keyword evidence="8" id="KW-0547">Nucleotide-binding</keyword>
<evidence type="ECO:0000259" key="13">
    <source>
        <dbReference type="PROSITE" id="PS51163"/>
    </source>
</evidence>
<dbReference type="Gene3D" id="3.90.870.10">
    <property type="entry name" value="DHBP synthase"/>
    <property type="match status" value="1"/>
</dbReference>
<evidence type="ECO:0000256" key="6">
    <source>
        <dbReference type="ARBA" id="ARBA00022694"/>
    </source>
</evidence>
<dbReference type="InterPro" id="IPR006070">
    <property type="entry name" value="Sua5-like_dom"/>
</dbReference>
<keyword evidence="6" id="KW-0819">tRNA processing</keyword>
<evidence type="ECO:0000256" key="10">
    <source>
        <dbReference type="ARBA" id="ARBA00029774"/>
    </source>
</evidence>
<evidence type="ECO:0000256" key="8">
    <source>
        <dbReference type="ARBA" id="ARBA00022741"/>
    </source>
</evidence>
<dbReference type="GO" id="GO:0006450">
    <property type="term" value="P:regulation of translational fidelity"/>
    <property type="evidence" value="ECO:0007669"/>
    <property type="project" value="TreeGrafter"/>
</dbReference>
<dbReference type="InterPro" id="IPR017945">
    <property type="entry name" value="DHBP_synth_RibB-like_a/b_dom"/>
</dbReference>
<evidence type="ECO:0000256" key="4">
    <source>
        <dbReference type="ARBA" id="ARBA00022490"/>
    </source>
</evidence>
<evidence type="ECO:0000256" key="7">
    <source>
        <dbReference type="ARBA" id="ARBA00022695"/>
    </source>
</evidence>
<dbReference type="NCBIfam" id="TIGR00057">
    <property type="entry name" value="L-threonylcarbamoyladenylate synthase"/>
    <property type="match status" value="1"/>
</dbReference>
<name>A0A7Z0D6A4_9ACTN</name>
<dbReference type="GO" id="GO:0061710">
    <property type="term" value="F:L-threonylcarbamoyladenylate synthase"/>
    <property type="evidence" value="ECO:0007669"/>
    <property type="project" value="UniProtKB-EC"/>
</dbReference>
<evidence type="ECO:0000256" key="2">
    <source>
        <dbReference type="ARBA" id="ARBA00007663"/>
    </source>
</evidence>
<dbReference type="EMBL" id="JACBZS010000001">
    <property type="protein sequence ID" value="NYI69716.1"/>
    <property type="molecule type" value="Genomic_DNA"/>
</dbReference>
<proteinExistence type="inferred from homology"/>
<comment type="similarity">
    <text evidence="2">Belongs to the SUA5 family.</text>
</comment>
<evidence type="ECO:0000313" key="14">
    <source>
        <dbReference type="EMBL" id="NYI69716.1"/>
    </source>
</evidence>
<evidence type="ECO:0000256" key="3">
    <source>
        <dbReference type="ARBA" id="ARBA00012584"/>
    </source>
</evidence>
<dbReference type="GO" id="GO:0000049">
    <property type="term" value="F:tRNA binding"/>
    <property type="evidence" value="ECO:0007669"/>
    <property type="project" value="TreeGrafter"/>
</dbReference>
<keyword evidence="5" id="KW-0808">Transferase</keyword>
<dbReference type="PANTHER" id="PTHR17490">
    <property type="entry name" value="SUA5"/>
    <property type="match status" value="1"/>
</dbReference>
<dbReference type="InterPro" id="IPR050156">
    <property type="entry name" value="TC-AMP_synthase_SUA5"/>
</dbReference>
<accession>A0A7Z0D6A4</accession>
<dbReference type="PROSITE" id="PS51163">
    <property type="entry name" value="YRDC"/>
    <property type="match status" value="1"/>
</dbReference>
<comment type="catalytic activity">
    <reaction evidence="11">
        <text>L-threonine + hydrogencarbonate + ATP = L-threonylcarbamoyladenylate + diphosphate + H2O</text>
        <dbReference type="Rhea" id="RHEA:36407"/>
        <dbReference type="ChEBI" id="CHEBI:15377"/>
        <dbReference type="ChEBI" id="CHEBI:17544"/>
        <dbReference type="ChEBI" id="CHEBI:30616"/>
        <dbReference type="ChEBI" id="CHEBI:33019"/>
        <dbReference type="ChEBI" id="CHEBI:57926"/>
        <dbReference type="ChEBI" id="CHEBI:73682"/>
        <dbReference type="EC" id="2.7.7.87"/>
    </reaction>
</comment>
<evidence type="ECO:0000256" key="5">
    <source>
        <dbReference type="ARBA" id="ARBA00022679"/>
    </source>
</evidence>
<dbReference type="GO" id="GO:0005524">
    <property type="term" value="F:ATP binding"/>
    <property type="evidence" value="ECO:0007669"/>
    <property type="project" value="UniProtKB-KW"/>
</dbReference>
<dbReference type="Pfam" id="PF01300">
    <property type="entry name" value="Sua5_yciO_yrdC"/>
    <property type="match status" value="1"/>
</dbReference>
<comment type="caution">
    <text evidence="14">The sequence shown here is derived from an EMBL/GenBank/DDBJ whole genome shotgun (WGS) entry which is preliminary data.</text>
</comment>
<dbReference type="AlphaFoldDB" id="A0A7Z0D6A4"/>
<keyword evidence="4" id="KW-0963">Cytoplasm</keyword>
<comment type="subcellular location">
    <subcellularLocation>
        <location evidence="1">Cytoplasm</location>
    </subcellularLocation>
</comment>
<dbReference type="PANTHER" id="PTHR17490:SF16">
    <property type="entry name" value="THREONYLCARBAMOYL-AMP SYNTHASE"/>
    <property type="match status" value="1"/>
</dbReference>
<evidence type="ECO:0000256" key="11">
    <source>
        <dbReference type="ARBA" id="ARBA00048366"/>
    </source>
</evidence>
<feature type="domain" description="YrdC-like" evidence="13">
    <location>
        <begin position="26"/>
        <end position="212"/>
    </location>
</feature>
<dbReference type="GO" id="GO:0005737">
    <property type="term" value="C:cytoplasm"/>
    <property type="evidence" value="ECO:0007669"/>
    <property type="project" value="UniProtKB-SubCell"/>
</dbReference>
<organism evidence="14 15">
    <name type="scientific">Naumannella cuiyingiana</name>
    <dbReference type="NCBI Taxonomy" id="1347891"/>
    <lineage>
        <taxon>Bacteria</taxon>
        <taxon>Bacillati</taxon>
        <taxon>Actinomycetota</taxon>
        <taxon>Actinomycetes</taxon>
        <taxon>Propionibacteriales</taxon>
        <taxon>Propionibacteriaceae</taxon>
        <taxon>Naumannella</taxon>
    </lineage>
</organism>
<evidence type="ECO:0000256" key="1">
    <source>
        <dbReference type="ARBA" id="ARBA00004496"/>
    </source>
</evidence>
<gene>
    <name evidence="14" type="ORF">GGQ54_000276</name>
</gene>
<feature type="region of interest" description="Disordered" evidence="12">
    <location>
        <begin position="222"/>
        <end position="248"/>
    </location>
</feature>
<dbReference type="GO" id="GO:0003725">
    <property type="term" value="F:double-stranded RNA binding"/>
    <property type="evidence" value="ECO:0007669"/>
    <property type="project" value="InterPro"/>
</dbReference>
<sequence>MNSPDPAGAAPGDPAPSRIIATSDLGQASARARRLIVAGKCIVIPTDTVYGIAADAFDAEAVQRLLDAKGRGRDMPPPVLVADEAVAMALAVDVPQAARDLMARFWPGPLTLVLQAQPSLRLDLGETAGTIAVRVPDHEVARAVLTMTGPLAVSSANKSGRPAARTAQEADHQLGLSVGAYLDAGRTGDGPASTIVDFAVTRDGRVLRLGGISLDQLREVAPAVAGPAGQPPDPGVSGDSPADGPAHA</sequence>
<evidence type="ECO:0000256" key="9">
    <source>
        <dbReference type="ARBA" id="ARBA00022840"/>
    </source>
</evidence>
<dbReference type="SUPFAM" id="SSF55821">
    <property type="entry name" value="YrdC/RibB"/>
    <property type="match status" value="1"/>
</dbReference>
<evidence type="ECO:0000313" key="15">
    <source>
        <dbReference type="Proteomes" id="UP000527616"/>
    </source>
</evidence>